<dbReference type="VEuPathDB" id="HostDB:GeneID_118655435"/>
<dbReference type="InterPro" id="IPR012347">
    <property type="entry name" value="Ferritin-like"/>
</dbReference>
<comment type="subunit">
    <text evidence="7">Oligomer of 24 subunits. There are two types of subunits: L (light) chain and H (heavy) chain. The major chain can be light or heavy, depending on the species and tissue type. The functional molecule forms a roughly spherical shell with a diameter of 12 nm and contains a central cavity into which the insoluble mineral iron core is deposited. Interacts with NCOA4.</text>
</comment>
<dbReference type="InterPro" id="IPR008331">
    <property type="entry name" value="Ferritin_DPS_dom"/>
</dbReference>
<gene>
    <name evidence="11" type="ORF">mMyoMyo1_005353</name>
</gene>
<accession>A0A7J7XFR5</accession>
<sequence>MEAAMSLEKNLNEALLDLHTLCSTSTDLHLCDFLKNHFLDEEVKIIRKMGDHLTNLHRLASPKAEQVEHPFKWLTLKDD</sequence>
<evidence type="ECO:0000313" key="11">
    <source>
        <dbReference type="EMBL" id="KAF6348543.1"/>
    </source>
</evidence>
<comment type="similarity">
    <text evidence="1 9">Belongs to the ferritin family.</text>
</comment>
<evidence type="ECO:0000256" key="1">
    <source>
        <dbReference type="ARBA" id="ARBA00007513"/>
    </source>
</evidence>
<evidence type="ECO:0000259" key="10">
    <source>
        <dbReference type="PROSITE" id="PS50905"/>
    </source>
</evidence>
<evidence type="ECO:0000256" key="9">
    <source>
        <dbReference type="RuleBase" id="RU361145"/>
    </source>
</evidence>
<dbReference type="PANTHER" id="PTHR11431">
    <property type="entry name" value="FERRITIN"/>
    <property type="match status" value="1"/>
</dbReference>
<dbReference type="PANTHER" id="PTHR11431:SF47">
    <property type="entry name" value="FERRITIN LIGHT CHAIN"/>
    <property type="match status" value="1"/>
</dbReference>
<dbReference type="GO" id="GO:0008198">
    <property type="term" value="F:ferrous iron binding"/>
    <property type="evidence" value="ECO:0007669"/>
    <property type="project" value="TreeGrafter"/>
</dbReference>
<evidence type="ECO:0000256" key="5">
    <source>
        <dbReference type="ARBA" id="ARBA00044942"/>
    </source>
</evidence>
<dbReference type="EMBL" id="JABWUV010000006">
    <property type="protein sequence ID" value="KAF6348543.1"/>
    <property type="molecule type" value="Genomic_DNA"/>
</dbReference>
<dbReference type="InterPro" id="IPR009040">
    <property type="entry name" value="Ferritin-like_diiron"/>
</dbReference>
<comment type="subcellular location">
    <subcellularLocation>
        <location evidence="5">Autolysosome</location>
    </subcellularLocation>
</comment>
<comment type="caution">
    <text evidence="11">The sequence shown here is derived from an EMBL/GenBank/DDBJ whole genome shotgun (WGS) entry which is preliminary data.</text>
</comment>
<dbReference type="InterPro" id="IPR009078">
    <property type="entry name" value="Ferritin-like_SF"/>
</dbReference>
<dbReference type="Gene3D" id="1.20.1260.10">
    <property type="match status" value="1"/>
</dbReference>
<organism evidence="11 12">
    <name type="scientific">Myotis myotis</name>
    <name type="common">Greater mouse-eared bat</name>
    <name type="synonym">Vespertilio myotis</name>
    <dbReference type="NCBI Taxonomy" id="51298"/>
    <lineage>
        <taxon>Eukaryota</taxon>
        <taxon>Metazoa</taxon>
        <taxon>Chordata</taxon>
        <taxon>Craniata</taxon>
        <taxon>Vertebrata</taxon>
        <taxon>Euteleostomi</taxon>
        <taxon>Mammalia</taxon>
        <taxon>Eutheria</taxon>
        <taxon>Laurasiatheria</taxon>
        <taxon>Chiroptera</taxon>
        <taxon>Yangochiroptera</taxon>
        <taxon>Vespertilionidae</taxon>
        <taxon>Myotis</taxon>
    </lineage>
</organism>
<keyword evidence="4 8" id="KW-0408">Iron</keyword>
<dbReference type="InterPro" id="IPR001519">
    <property type="entry name" value="Ferritin"/>
</dbReference>
<evidence type="ECO:0000256" key="8">
    <source>
        <dbReference type="PIRSR" id="PIRSR601519-1"/>
    </source>
</evidence>
<evidence type="ECO:0000256" key="4">
    <source>
        <dbReference type="ARBA" id="ARBA00023004"/>
    </source>
</evidence>
<comment type="function">
    <text evidence="6">Stores iron in a soluble, non-toxic, readily available form. Important for iron homeostasis. Iron is taken up in the ferrous form and deposited as ferric hydroxides after oxidation. Also plays a role in delivery of iron to cells. Mediates iron uptake in capsule cells of the developing kidney. Delivery to lysosomes by the cargo receptor NCOA4 for autophagic degradation and release or iron.</text>
</comment>
<reference evidence="11 12" key="1">
    <citation type="journal article" date="2020" name="Nature">
        <title>Six reference-quality genomes reveal evolution of bat adaptations.</title>
        <authorList>
            <person name="Jebb D."/>
            <person name="Huang Z."/>
            <person name="Pippel M."/>
            <person name="Hughes G.M."/>
            <person name="Lavrichenko K."/>
            <person name="Devanna P."/>
            <person name="Winkler S."/>
            <person name="Jermiin L.S."/>
            <person name="Skirmuntt E.C."/>
            <person name="Katzourakis A."/>
            <person name="Burkitt-Gray L."/>
            <person name="Ray D.A."/>
            <person name="Sullivan K.A.M."/>
            <person name="Roscito J.G."/>
            <person name="Kirilenko B.M."/>
            <person name="Davalos L.M."/>
            <person name="Corthals A.P."/>
            <person name="Power M.L."/>
            <person name="Jones G."/>
            <person name="Ransome R.D."/>
            <person name="Dechmann D.K.N."/>
            <person name="Locatelli A.G."/>
            <person name="Puechmaille S.J."/>
            <person name="Fedrigo O."/>
            <person name="Jarvis E.D."/>
            <person name="Hiller M."/>
            <person name="Vernes S.C."/>
            <person name="Myers E.W."/>
            <person name="Teeling E.C."/>
        </authorList>
    </citation>
    <scope>NUCLEOTIDE SEQUENCE [LARGE SCALE GENOMIC DNA]</scope>
    <source>
        <strain evidence="11">MMyoMyo1</strain>
        <tissue evidence="11">Flight muscle</tissue>
    </source>
</reference>
<evidence type="ECO:0000256" key="7">
    <source>
        <dbReference type="ARBA" id="ARBA00047045"/>
    </source>
</evidence>
<name>A0A7J7XFR5_MYOMY</name>
<dbReference type="AlphaFoldDB" id="A0A7J7XFR5"/>
<keyword evidence="12" id="KW-1185">Reference proteome</keyword>
<evidence type="ECO:0000256" key="3">
    <source>
        <dbReference type="ARBA" id="ARBA00022723"/>
    </source>
</evidence>
<dbReference type="GO" id="GO:0006826">
    <property type="term" value="P:iron ion transport"/>
    <property type="evidence" value="ECO:0007669"/>
    <property type="project" value="InterPro"/>
</dbReference>
<dbReference type="GO" id="GO:0008199">
    <property type="term" value="F:ferric iron binding"/>
    <property type="evidence" value="ECO:0007669"/>
    <property type="project" value="InterPro"/>
</dbReference>
<feature type="domain" description="Ferritin-like diiron" evidence="10">
    <location>
        <begin position="1"/>
        <end position="60"/>
    </location>
</feature>
<keyword evidence="3 8" id="KW-0479">Metal-binding</keyword>
<dbReference type="Pfam" id="PF00210">
    <property type="entry name" value="Ferritin"/>
    <property type="match status" value="1"/>
</dbReference>
<evidence type="ECO:0000256" key="2">
    <source>
        <dbReference type="ARBA" id="ARBA00022434"/>
    </source>
</evidence>
<dbReference type="PROSITE" id="PS50905">
    <property type="entry name" value="FERRITIN_LIKE"/>
    <property type="match status" value="1"/>
</dbReference>
<proteinExistence type="inferred from homology"/>
<feature type="binding site" evidence="8">
    <location>
        <position position="8"/>
    </location>
    <ligand>
        <name>Fe cation</name>
        <dbReference type="ChEBI" id="CHEBI:24875"/>
        <label>1</label>
    </ligand>
</feature>
<keyword evidence="2 9" id="KW-0409">Iron storage</keyword>
<dbReference type="Proteomes" id="UP000527355">
    <property type="component" value="Unassembled WGS sequence"/>
</dbReference>
<dbReference type="GO" id="GO:0044754">
    <property type="term" value="C:autolysosome"/>
    <property type="evidence" value="ECO:0007669"/>
    <property type="project" value="UniProtKB-SubCell"/>
</dbReference>
<dbReference type="GO" id="GO:0006879">
    <property type="term" value="P:intracellular iron ion homeostasis"/>
    <property type="evidence" value="ECO:0007669"/>
    <property type="project" value="UniProtKB-KW"/>
</dbReference>
<dbReference type="SUPFAM" id="SSF47240">
    <property type="entry name" value="Ferritin-like"/>
    <property type="match status" value="1"/>
</dbReference>
<evidence type="ECO:0000313" key="12">
    <source>
        <dbReference type="Proteomes" id="UP000527355"/>
    </source>
</evidence>
<protein>
    <recommendedName>
        <fullName evidence="9">Ferritin</fullName>
    </recommendedName>
</protein>
<evidence type="ECO:0000256" key="6">
    <source>
        <dbReference type="ARBA" id="ARBA00045578"/>
    </source>
</evidence>